<reference evidence="3 4" key="1">
    <citation type="submission" date="2018-05" db="EMBL/GenBank/DDBJ databases">
        <title>Draft genome sequence of Scytalidium lignicola DSM 105466, a ubiquitous saprotrophic fungus.</title>
        <authorList>
            <person name="Buettner E."/>
            <person name="Gebauer A.M."/>
            <person name="Hofrichter M."/>
            <person name="Liers C."/>
            <person name="Kellner H."/>
        </authorList>
    </citation>
    <scope>NUCLEOTIDE SEQUENCE [LARGE SCALE GENOMIC DNA]</scope>
    <source>
        <strain evidence="3 4">DSM 105466</strain>
    </source>
</reference>
<feature type="non-terminal residue" evidence="3">
    <location>
        <position position="273"/>
    </location>
</feature>
<keyword evidence="1" id="KW-0659">Purine metabolism</keyword>
<dbReference type="Proteomes" id="UP000258309">
    <property type="component" value="Unassembled WGS sequence"/>
</dbReference>
<comment type="caution">
    <text evidence="3">The sequence shown here is derived from an EMBL/GenBank/DDBJ whole genome shotgun (WGS) entry which is preliminary data.</text>
</comment>
<proteinExistence type="predicted"/>
<name>A0A3E2H9M3_SCYLI</name>
<evidence type="ECO:0000313" key="3">
    <source>
        <dbReference type="EMBL" id="RFU30104.1"/>
    </source>
</evidence>
<dbReference type="STRING" id="5539.A0A3E2H9M3"/>
<dbReference type="PANTHER" id="PTHR37987">
    <property type="entry name" value="CHROMOSOME 9, WHOLE GENOME SHOTGUN SEQUENCE"/>
    <property type="match status" value="1"/>
</dbReference>
<dbReference type="OrthoDB" id="10259681at2759"/>
<dbReference type="InterPro" id="IPR035980">
    <property type="entry name" value="Ribosomal_bS6_sf"/>
</dbReference>
<sequence length="273" mass="30425">MSSYRLPQAESLPGSSTADRAAVLDALFEPCTALHTLSLDLLHTQKFNSYKELIAKVGSQLTSLLDSVSTSDLEWLDNILGSHPRLGEKKVDSAQSKAEQAQLNTGDEEQAVKLRELNAKYEETFPGLIYVVFVNGRSRPVIMEDMRRRIARDDIRAERLEAIKVRPGNLAEVKEIARTAGAIVLRSGGTIRGITNWGVSSLPKKTRKHQAQYHEGHYFVMRYDASSRTQDDVRRTLGLDPRMIKFSSVKLGDGKLEGLSKIGGSILWQSRET</sequence>
<dbReference type="InterPro" id="IPR000529">
    <property type="entry name" value="Ribosomal_bS6"/>
</dbReference>
<evidence type="ECO:0000313" key="4">
    <source>
        <dbReference type="Proteomes" id="UP000258309"/>
    </source>
</evidence>
<dbReference type="Pfam" id="PF09349">
    <property type="entry name" value="OHCU_decarbox"/>
    <property type="match status" value="1"/>
</dbReference>
<gene>
    <name evidence="3" type="ORF">B7463_g6271</name>
</gene>
<dbReference type="Pfam" id="PF01250">
    <property type="entry name" value="Ribosomal_S6"/>
    <property type="match status" value="1"/>
</dbReference>
<dbReference type="SUPFAM" id="SSF54995">
    <property type="entry name" value="Ribosomal protein S6"/>
    <property type="match status" value="1"/>
</dbReference>
<dbReference type="CDD" id="cd15465">
    <property type="entry name" value="bS6_mito"/>
    <property type="match status" value="1"/>
</dbReference>
<protein>
    <recommendedName>
        <fullName evidence="2">Oxo-4-hydroxy-4-carboxy-5-ureidoimidazoline decarboxylase domain-containing protein</fullName>
    </recommendedName>
</protein>
<dbReference type="GO" id="GO:0005840">
    <property type="term" value="C:ribosome"/>
    <property type="evidence" value="ECO:0007669"/>
    <property type="project" value="InterPro"/>
</dbReference>
<organism evidence="3 4">
    <name type="scientific">Scytalidium lignicola</name>
    <name type="common">Hyphomycete</name>
    <dbReference type="NCBI Taxonomy" id="5539"/>
    <lineage>
        <taxon>Eukaryota</taxon>
        <taxon>Fungi</taxon>
        <taxon>Dikarya</taxon>
        <taxon>Ascomycota</taxon>
        <taxon>Pezizomycotina</taxon>
        <taxon>Leotiomycetes</taxon>
        <taxon>Leotiomycetes incertae sedis</taxon>
        <taxon>Scytalidium</taxon>
    </lineage>
</organism>
<feature type="domain" description="Oxo-4-hydroxy-4-carboxy-5-ureidoimidazoline decarboxylase" evidence="2">
    <location>
        <begin position="16"/>
        <end position="164"/>
    </location>
</feature>
<dbReference type="GO" id="GO:0006412">
    <property type="term" value="P:translation"/>
    <property type="evidence" value="ECO:0007669"/>
    <property type="project" value="InterPro"/>
</dbReference>
<dbReference type="InterPro" id="IPR018020">
    <property type="entry name" value="OHCU_decarboxylase"/>
</dbReference>
<evidence type="ECO:0000259" key="2">
    <source>
        <dbReference type="Pfam" id="PF09349"/>
    </source>
</evidence>
<dbReference type="GO" id="GO:0006144">
    <property type="term" value="P:purine nucleobase metabolic process"/>
    <property type="evidence" value="ECO:0007669"/>
    <property type="project" value="UniProtKB-KW"/>
</dbReference>
<dbReference type="PANTHER" id="PTHR37987:SF1">
    <property type="entry name" value="OXO-4-HYDROXY-4-CARBOXY-5-UREIDOIMIDAZOLINE DECARBOXYLASE DOMAIN-CONTAINING PROTEIN"/>
    <property type="match status" value="1"/>
</dbReference>
<dbReference type="AlphaFoldDB" id="A0A3E2H9M3"/>
<feature type="non-terminal residue" evidence="3">
    <location>
        <position position="1"/>
    </location>
</feature>
<dbReference type="SUPFAM" id="SSF158694">
    <property type="entry name" value="UraD-Like"/>
    <property type="match status" value="1"/>
</dbReference>
<dbReference type="GO" id="GO:0019843">
    <property type="term" value="F:rRNA binding"/>
    <property type="evidence" value="ECO:0007669"/>
    <property type="project" value="InterPro"/>
</dbReference>
<evidence type="ECO:0000256" key="1">
    <source>
        <dbReference type="ARBA" id="ARBA00022631"/>
    </source>
</evidence>
<dbReference type="Gene3D" id="1.10.3330.10">
    <property type="entry name" value="Oxo-4-hydroxy-4-carboxy-5-ureidoimidazoline decarboxylase"/>
    <property type="match status" value="1"/>
</dbReference>
<dbReference type="GO" id="GO:0003735">
    <property type="term" value="F:structural constituent of ribosome"/>
    <property type="evidence" value="ECO:0007669"/>
    <property type="project" value="InterPro"/>
</dbReference>
<accession>A0A3E2H9M3</accession>
<keyword evidence="4" id="KW-1185">Reference proteome</keyword>
<dbReference type="InterPro" id="IPR036778">
    <property type="entry name" value="OHCU_decarboxylase_sf"/>
</dbReference>
<dbReference type="EMBL" id="NCSJ02000109">
    <property type="protein sequence ID" value="RFU30104.1"/>
    <property type="molecule type" value="Genomic_DNA"/>
</dbReference>